<proteinExistence type="predicted"/>
<organism evidence="2">
    <name type="scientific">marine sediment metagenome</name>
    <dbReference type="NCBI Taxonomy" id="412755"/>
    <lineage>
        <taxon>unclassified sequences</taxon>
        <taxon>metagenomes</taxon>
        <taxon>ecological metagenomes</taxon>
    </lineage>
</organism>
<evidence type="ECO:0000259" key="1">
    <source>
        <dbReference type="Pfam" id="PF01433"/>
    </source>
</evidence>
<feature type="non-terminal residue" evidence="2">
    <location>
        <position position="1"/>
    </location>
</feature>
<dbReference type="PANTHER" id="PTHR45726">
    <property type="entry name" value="LEUKOTRIENE A-4 HYDROLASE"/>
    <property type="match status" value="1"/>
</dbReference>
<dbReference type="SUPFAM" id="SSF55486">
    <property type="entry name" value="Metalloproteases ('zincins'), catalytic domain"/>
    <property type="match status" value="1"/>
</dbReference>
<dbReference type="GO" id="GO:0008270">
    <property type="term" value="F:zinc ion binding"/>
    <property type="evidence" value="ECO:0007669"/>
    <property type="project" value="InterPro"/>
</dbReference>
<name>X1AHE4_9ZZZZ</name>
<dbReference type="Pfam" id="PF01433">
    <property type="entry name" value="Peptidase_M1"/>
    <property type="match status" value="1"/>
</dbReference>
<dbReference type="GO" id="GO:0008237">
    <property type="term" value="F:metallopeptidase activity"/>
    <property type="evidence" value="ECO:0007669"/>
    <property type="project" value="InterPro"/>
</dbReference>
<dbReference type="InterPro" id="IPR027268">
    <property type="entry name" value="Peptidase_M4/M1_CTD_sf"/>
</dbReference>
<accession>X1AHE4</accession>
<sequence length="234" mass="28102">DRRLLEEIIAHEVCHQWWYNLVGNDEVDVGFLDEGLTCWSTDYYGEYYHGDWEFFQYTRYIDEVRLYYAENGLSSKINQTVYECLATATDYYYVAYHKAPLIFEKLRQTLGLTDFLEGLKLYFERHQFELVILSDIQQAFEDVVGQSLDWFFFPWFDNLFLPKYSITKNIYNSETQKLDITIVDLNEPLNEYNYSQQIPLYIYDASSSLLFHFSRLNNLYMKIILIKIRILSSH</sequence>
<dbReference type="InterPro" id="IPR034015">
    <property type="entry name" value="M1_LTA4H"/>
</dbReference>
<dbReference type="PANTHER" id="PTHR45726:SF3">
    <property type="entry name" value="LEUKOTRIENE A-4 HYDROLASE"/>
    <property type="match status" value="1"/>
</dbReference>
<dbReference type="AlphaFoldDB" id="X1AHE4"/>
<protein>
    <recommendedName>
        <fullName evidence="1">Peptidase M1 membrane alanine aminopeptidase domain-containing protein</fullName>
    </recommendedName>
</protein>
<comment type="caution">
    <text evidence="2">The sequence shown here is derived from an EMBL/GenBank/DDBJ whole genome shotgun (WGS) entry which is preliminary data.</text>
</comment>
<evidence type="ECO:0000313" key="2">
    <source>
        <dbReference type="EMBL" id="GAG69172.1"/>
    </source>
</evidence>
<reference evidence="2" key="1">
    <citation type="journal article" date="2014" name="Front. Microbiol.">
        <title>High frequency of phylogenetically diverse reductive dehalogenase-homologous genes in deep subseafloor sedimentary metagenomes.</title>
        <authorList>
            <person name="Kawai M."/>
            <person name="Futagami T."/>
            <person name="Toyoda A."/>
            <person name="Takaki Y."/>
            <person name="Nishi S."/>
            <person name="Hori S."/>
            <person name="Arai W."/>
            <person name="Tsubouchi T."/>
            <person name="Morono Y."/>
            <person name="Uchiyama I."/>
            <person name="Ito T."/>
            <person name="Fujiyama A."/>
            <person name="Inagaki F."/>
            <person name="Takami H."/>
        </authorList>
    </citation>
    <scope>NUCLEOTIDE SEQUENCE</scope>
    <source>
        <strain evidence="2">Expedition CK06-06</strain>
    </source>
</reference>
<feature type="domain" description="Peptidase M1 membrane alanine aminopeptidase" evidence="1">
    <location>
        <begin position="2"/>
        <end position="155"/>
    </location>
</feature>
<dbReference type="EMBL" id="BART01008126">
    <property type="protein sequence ID" value="GAG69172.1"/>
    <property type="molecule type" value="Genomic_DNA"/>
</dbReference>
<dbReference type="Gene3D" id="1.10.390.10">
    <property type="entry name" value="Neutral Protease Domain 2"/>
    <property type="match status" value="1"/>
</dbReference>
<gene>
    <name evidence="2" type="ORF">S01H4_18344</name>
</gene>
<dbReference type="InterPro" id="IPR014782">
    <property type="entry name" value="Peptidase_M1_dom"/>
</dbReference>